<keyword evidence="1" id="KW-0489">Methyltransferase</keyword>
<proteinExistence type="predicted"/>
<keyword evidence="1" id="KW-0808">Transferase</keyword>
<gene>
    <name evidence="1" type="ORF">ABS768_10265</name>
</gene>
<dbReference type="SUPFAM" id="SSF53335">
    <property type="entry name" value="S-adenosyl-L-methionine-dependent methyltransferases"/>
    <property type="match status" value="1"/>
</dbReference>
<organism evidence="1 2">
    <name type="scientific">Flavobacterium rhizophilum</name>
    <dbReference type="NCBI Taxonomy" id="3163296"/>
    <lineage>
        <taxon>Bacteria</taxon>
        <taxon>Pseudomonadati</taxon>
        <taxon>Bacteroidota</taxon>
        <taxon>Flavobacteriia</taxon>
        <taxon>Flavobacteriales</taxon>
        <taxon>Flavobacteriaceae</taxon>
        <taxon>Flavobacterium</taxon>
    </lineage>
</organism>
<comment type="caution">
    <text evidence="1">The sequence shown here is derived from an EMBL/GenBank/DDBJ whole genome shotgun (WGS) entry which is preliminary data.</text>
</comment>
<evidence type="ECO:0000313" key="1">
    <source>
        <dbReference type="EMBL" id="MFL9837883.1"/>
    </source>
</evidence>
<keyword evidence="2" id="KW-1185">Reference proteome</keyword>
<protein>
    <submittedName>
        <fullName evidence="1">Class I SAM-dependent methyltransferase</fullName>
    </submittedName>
</protein>
<evidence type="ECO:0000313" key="2">
    <source>
        <dbReference type="Proteomes" id="UP001629059"/>
    </source>
</evidence>
<name>A0ABW8YCF1_9FLAO</name>
<sequence>MQTKNRHSSSFRDPSGYVFTNQGQVFRQVNPIYFGQYNSLKGSGFYEKLFKSGLLIPHEETESTQTGVTLKPENISFFSYPYEWSFNQYKHAALHTLKLQKYCLQNGYSLKDATAFNITYHKGKPIFVDTLSFDFYNEGEPWRAYKQFLMHFFAPLLLAKYYGNDMLKIMLQYIDGVPLDKVAKMLPFKCRFSPVLYTNIYLTAKYDSKYSSDKESGKEKKVNIPKESQIKILDSLYNYIKDLELKEKTEWKDYYSVTNYDADSFAYKKDLIRKWYQGINADKLIDFGGNDGTFSRVLKDLAKEILVTDIDPNAVDQNYVEVLKQKETNILPLVSDLVNPVPGIGLNNTERDSLLDRIKNANYDVAMALALIHHISLTGNVPFDMSAKLFASLTPYLIIEFPDREDSWVDFLLKSKREFKNHFDRYNLTDFEKEYSVYFDVLEKQKIPNTHRTMFLLKRKQV</sequence>
<dbReference type="GO" id="GO:0008168">
    <property type="term" value="F:methyltransferase activity"/>
    <property type="evidence" value="ECO:0007669"/>
    <property type="project" value="UniProtKB-KW"/>
</dbReference>
<accession>A0ABW8YCF1</accession>
<dbReference type="Gene3D" id="3.40.50.150">
    <property type="entry name" value="Vaccinia Virus protein VP39"/>
    <property type="match status" value="1"/>
</dbReference>
<dbReference type="InterPro" id="IPR029063">
    <property type="entry name" value="SAM-dependent_MTases_sf"/>
</dbReference>
<dbReference type="EMBL" id="JBELQB010000007">
    <property type="protein sequence ID" value="MFL9837883.1"/>
    <property type="molecule type" value="Genomic_DNA"/>
</dbReference>
<dbReference type="RefSeq" id="WP_408074882.1">
    <property type="nucleotide sequence ID" value="NZ_JBELQB010000007.1"/>
</dbReference>
<dbReference type="GO" id="GO:0032259">
    <property type="term" value="P:methylation"/>
    <property type="evidence" value="ECO:0007669"/>
    <property type="project" value="UniProtKB-KW"/>
</dbReference>
<reference evidence="1 2" key="1">
    <citation type="submission" date="2024-06" db="EMBL/GenBank/DDBJ databases">
        <authorList>
            <person name="Kaempfer P."/>
            <person name="Viver T."/>
        </authorList>
    </citation>
    <scope>NUCLEOTIDE SEQUENCE [LARGE SCALE GENOMIC DNA]</scope>
    <source>
        <strain evidence="1 2">ST-75</strain>
    </source>
</reference>
<dbReference type="Proteomes" id="UP001629059">
    <property type="component" value="Unassembled WGS sequence"/>
</dbReference>